<evidence type="ECO:0000256" key="4">
    <source>
        <dbReference type="ARBA" id="ARBA00022842"/>
    </source>
</evidence>
<dbReference type="Pfam" id="PF00459">
    <property type="entry name" value="Inositol_P"/>
    <property type="match status" value="1"/>
</dbReference>
<keyword evidence="3 5" id="KW-0479">Metal-binding</keyword>
<feature type="binding site" evidence="5">
    <location>
        <position position="64"/>
    </location>
    <ligand>
        <name>Mg(2+)</name>
        <dbReference type="ChEBI" id="CHEBI:18420"/>
        <label>1</label>
        <note>catalytic</note>
    </ligand>
</feature>
<evidence type="ECO:0000313" key="7">
    <source>
        <dbReference type="EMBL" id="KMW16354.1"/>
    </source>
</evidence>
<dbReference type="InterPro" id="IPR000760">
    <property type="entry name" value="Inositol_monophosphatase-like"/>
</dbReference>
<dbReference type="PATRIC" id="fig|742734.4.peg.4724"/>
<evidence type="ECO:0000313" key="8">
    <source>
        <dbReference type="Proteomes" id="UP000037392"/>
    </source>
</evidence>
<dbReference type="EC" id="3.1.3.25" evidence="6"/>
<comment type="similarity">
    <text evidence="6">Belongs to the inositol monophosphatase superfamily.</text>
</comment>
<dbReference type="SUPFAM" id="SSF56655">
    <property type="entry name" value="Carbohydrate phosphatase"/>
    <property type="match status" value="1"/>
</dbReference>
<protein>
    <recommendedName>
        <fullName evidence="6">Inositol-1-monophosphatase</fullName>
        <ecNumber evidence="6">3.1.3.25</ecNumber>
    </recommendedName>
</protein>
<dbReference type="Proteomes" id="UP000037392">
    <property type="component" value="Unassembled WGS sequence"/>
</dbReference>
<dbReference type="Gene3D" id="3.30.540.10">
    <property type="entry name" value="Fructose-1,6-Bisphosphatase, subunit A, domain 1"/>
    <property type="match status" value="1"/>
</dbReference>
<feature type="binding site" evidence="5">
    <location>
        <position position="81"/>
    </location>
    <ligand>
        <name>Mg(2+)</name>
        <dbReference type="ChEBI" id="CHEBI:18420"/>
        <label>1</label>
        <note>catalytic</note>
    </ligand>
</feature>
<comment type="caution">
    <text evidence="7">The sequence shown here is derived from an EMBL/GenBank/DDBJ whole genome shotgun (WGS) entry which is preliminary data.</text>
</comment>
<dbReference type="GO" id="GO:0046872">
    <property type="term" value="F:metal ion binding"/>
    <property type="evidence" value="ECO:0007669"/>
    <property type="project" value="UniProtKB-KW"/>
</dbReference>
<dbReference type="CDD" id="cd01639">
    <property type="entry name" value="IMPase"/>
    <property type="match status" value="1"/>
</dbReference>
<dbReference type="RefSeq" id="WP_048930714.1">
    <property type="nucleotide sequence ID" value="NZ_KQ235882.1"/>
</dbReference>
<evidence type="ECO:0000256" key="2">
    <source>
        <dbReference type="ARBA" id="ARBA00001946"/>
    </source>
</evidence>
<gene>
    <name evidence="7" type="ORF">HMPREF9470_04408</name>
</gene>
<dbReference type="EMBL" id="ADLK01000031">
    <property type="protein sequence ID" value="KMW16354.1"/>
    <property type="molecule type" value="Genomic_DNA"/>
</dbReference>
<reference evidence="7 8" key="1">
    <citation type="submission" date="2011-04" db="EMBL/GenBank/DDBJ databases">
        <title>The Genome Sequence of Clostridium citroniae WAL-19142.</title>
        <authorList>
            <consortium name="The Broad Institute Genome Sequencing Platform"/>
            <person name="Earl A."/>
            <person name="Ward D."/>
            <person name="Feldgarden M."/>
            <person name="Gevers D."/>
            <person name="Warren Y.A."/>
            <person name="Tyrrell K.L."/>
            <person name="Citron D.M."/>
            <person name="Goldstein E.J."/>
            <person name="Daigneault M."/>
            <person name="Allen-Vercoe E."/>
            <person name="Young S.K."/>
            <person name="Zeng Q."/>
            <person name="Gargeya S."/>
            <person name="Fitzgerald M."/>
            <person name="Haas B."/>
            <person name="Abouelleil A."/>
            <person name="Alvarado L."/>
            <person name="Arachchi H.M."/>
            <person name="Berlin A."/>
            <person name="Brown A."/>
            <person name="Chapman S.B."/>
            <person name="Chen Z."/>
            <person name="Dunbar C."/>
            <person name="Freedman E."/>
            <person name="Gearin G."/>
            <person name="Gellesch M."/>
            <person name="Goldberg J."/>
            <person name="Griggs A."/>
            <person name="Gujja S."/>
            <person name="Heilman E.R."/>
            <person name="Heiman D."/>
            <person name="Howarth C."/>
            <person name="Larson L."/>
            <person name="Lui A."/>
            <person name="MacDonald P.J."/>
            <person name="Mehta T."/>
            <person name="Montmayeur A."/>
            <person name="Murphy C."/>
            <person name="Neiman D."/>
            <person name="Pearson M."/>
            <person name="Priest M."/>
            <person name="Roberts A."/>
            <person name="Saif S."/>
            <person name="Shea T."/>
            <person name="Shenoy N."/>
            <person name="Sisk P."/>
            <person name="Stolte C."/>
            <person name="Sykes S."/>
            <person name="White J."/>
            <person name="Yandava C."/>
            <person name="Wortman J."/>
            <person name="Nusbaum C."/>
            <person name="Birren B."/>
        </authorList>
    </citation>
    <scope>NUCLEOTIDE SEQUENCE [LARGE SCALE GENOMIC DNA]</scope>
    <source>
        <strain evidence="7 8">WAL-19142</strain>
    </source>
</reference>
<evidence type="ECO:0000256" key="1">
    <source>
        <dbReference type="ARBA" id="ARBA00001033"/>
    </source>
</evidence>
<dbReference type="GO" id="GO:0006020">
    <property type="term" value="P:inositol metabolic process"/>
    <property type="evidence" value="ECO:0007669"/>
    <property type="project" value="TreeGrafter"/>
</dbReference>
<dbReference type="OrthoDB" id="9772456at2"/>
<dbReference type="GO" id="GO:0046854">
    <property type="term" value="P:phosphatidylinositol phosphate biosynthetic process"/>
    <property type="evidence" value="ECO:0007669"/>
    <property type="project" value="InterPro"/>
</dbReference>
<dbReference type="PANTHER" id="PTHR20854">
    <property type="entry name" value="INOSITOL MONOPHOSPHATASE"/>
    <property type="match status" value="1"/>
</dbReference>
<accession>A0A0J9BVU7</accession>
<organism evidence="7 8">
    <name type="scientific">[Clostridium] citroniae WAL-19142</name>
    <dbReference type="NCBI Taxonomy" id="742734"/>
    <lineage>
        <taxon>Bacteria</taxon>
        <taxon>Bacillati</taxon>
        <taxon>Bacillota</taxon>
        <taxon>Clostridia</taxon>
        <taxon>Lachnospirales</taxon>
        <taxon>Lachnospiraceae</taxon>
        <taxon>Enterocloster</taxon>
    </lineage>
</organism>
<dbReference type="PRINTS" id="PR00377">
    <property type="entry name" value="IMPHPHTASES"/>
</dbReference>
<dbReference type="InterPro" id="IPR033942">
    <property type="entry name" value="IMPase"/>
</dbReference>
<dbReference type="InterPro" id="IPR020550">
    <property type="entry name" value="Inositol_monophosphatase_CS"/>
</dbReference>
<keyword evidence="6" id="KW-0378">Hydrolase</keyword>
<name>A0A0J9BVU7_9FIRM</name>
<sequence length="257" mass="28407">MKVDAAKIMELARTVKPLFLDHEGASRIQVKGVADFVTQVDLQVQEMIQKGLRNLYPDIQFMGEEKDNSEIDFSGAVWILDPVDGTTNLIHDNRNSALSLALCDNRQLELGIIYQPYTDEMFYAIRGGGAWLNGKPIHVSGVDTMERSLIAIGTSPYDHQLADRNFQDFKQVFLRCSDIRRNGSAAIELAHVACGRTDAYFERVLRPWDFAAGMLLIQEAGGRVTGYNGEDPDVSVPSSIVASNGLISKELLSILSA</sequence>
<keyword evidence="4 5" id="KW-0460">Magnesium</keyword>
<comment type="catalytic activity">
    <reaction evidence="1 6">
        <text>a myo-inositol phosphate + H2O = myo-inositol + phosphate</text>
        <dbReference type="Rhea" id="RHEA:24056"/>
        <dbReference type="ChEBI" id="CHEBI:15377"/>
        <dbReference type="ChEBI" id="CHEBI:17268"/>
        <dbReference type="ChEBI" id="CHEBI:43474"/>
        <dbReference type="ChEBI" id="CHEBI:84139"/>
        <dbReference type="EC" id="3.1.3.25"/>
    </reaction>
</comment>
<proteinExistence type="inferred from homology"/>
<evidence type="ECO:0000256" key="3">
    <source>
        <dbReference type="ARBA" id="ARBA00022723"/>
    </source>
</evidence>
<feature type="binding site" evidence="5">
    <location>
        <position position="84"/>
    </location>
    <ligand>
        <name>Mg(2+)</name>
        <dbReference type="ChEBI" id="CHEBI:18420"/>
        <label>1</label>
        <note>catalytic</note>
    </ligand>
</feature>
<comment type="cofactor">
    <cofactor evidence="2 5 6">
        <name>Mg(2+)</name>
        <dbReference type="ChEBI" id="CHEBI:18420"/>
    </cofactor>
</comment>
<dbReference type="AlphaFoldDB" id="A0A0J9BVU7"/>
<dbReference type="Gene3D" id="3.40.190.80">
    <property type="match status" value="1"/>
</dbReference>
<dbReference type="GO" id="GO:0007165">
    <property type="term" value="P:signal transduction"/>
    <property type="evidence" value="ECO:0007669"/>
    <property type="project" value="TreeGrafter"/>
</dbReference>
<dbReference type="GO" id="GO:0008934">
    <property type="term" value="F:inositol monophosphate 1-phosphatase activity"/>
    <property type="evidence" value="ECO:0007669"/>
    <property type="project" value="InterPro"/>
</dbReference>
<feature type="binding site" evidence="5">
    <location>
        <position position="209"/>
    </location>
    <ligand>
        <name>Mg(2+)</name>
        <dbReference type="ChEBI" id="CHEBI:18420"/>
        <label>1</label>
        <note>catalytic</note>
    </ligand>
</feature>
<dbReference type="GeneID" id="93165990"/>
<dbReference type="PANTHER" id="PTHR20854:SF4">
    <property type="entry name" value="INOSITOL-1-MONOPHOSPHATASE-RELATED"/>
    <property type="match status" value="1"/>
</dbReference>
<dbReference type="PROSITE" id="PS00630">
    <property type="entry name" value="IMP_2"/>
    <property type="match status" value="1"/>
</dbReference>
<evidence type="ECO:0000256" key="5">
    <source>
        <dbReference type="PIRSR" id="PIRSR600760-2"/>
    </source>
</evidence>
<evidence type="ECO:0000256" key="6">
    <source>
        <dbReference type="RuleBase" id="RU364068"/>
    </source>
</evidence>